<feature type="compositionally biased region" description="Basic and acidic residues" evidence="1">
    <location>
        <begin position="157"/>
        <end position="176"/>
    </location>
</feature>
<organism evidence="2 3">
    <name type="scientific">Elsinoe australis</name>
    <dbReference type="NCBI Taxonomy" id="40998"/>
    <lineage>
        <taxon>Eukaryota</taxon>
        <taxon>Fungi</taxon>
        <taxon>Dikarya</taxon>
        <taxon>Ascomycota</taxon>
        <taxon>Pezizomycotina</taxon>
        <taxon>Dothideomycetes</taxon>
        <taxon>Dothideomycetidae</taxon>
        <taxon>Myriangiales</taxon>
        <taxon>Elsinoaceae</taxon>
        <taxon>Elsinoe</taxon>
    </lineage>
</organism>
<feature type="region of interest" description="Disordered" evidence="1">
    <location>
        <begin position="194"/>
        <end position="216"/>
    </location>
</feature>
<gene>
    <name evidence="2" type="ORF">B9Z65_7528</name>
</gene>
<keyword evidence="3" id="KW-1185">Reference proteome</keyword>
<dbReference type="Proteomes" id="UP000243723">
    <property type="component" value="Unassembled WGS sequence"/>
</dbReference>
<evidence type="ECO:0000256" key="1">
    <source>
        <dbReference type="SAM" id="MobiDB-lite"/>
    </source>
</evidence>
<dbReference type="EMBL" id="NHZQ01000448">
    <property type="protein sequence ID" value="PSK33641.1"/>
    <property type="molecule type" value="Genomic_DNA"/>
</dbReference>
<name>A0A2P7YCE6_9PEZI</name>
<dbReference type="AlphaFoldDB" id="A0A2P7YCE6"/>
<comment type="caution">
    <text evidence="2">The sequence shown here is derived from an EMBL/GenBank/DDBJ whole genome shotgun (WGS) entry which is preliminary data.</text>
</comment>
<protein>
    <submittedName>
        <fullName evidence="2">Uncharacterized protein</fullName>
    </submittedName>
</protein>
<reference evidence="2 3" key="1">
    <citation type="submission" date="2017-05" db="EMBL/GenBank/DDBJ databases">
        <title>Draft genome sequence of Elsinoe australis.</title>
        <authorList>
            <person name="Cheng Q."/>
        </authorList>
    </citation>
    <scope>NUCLEOTIDE SEQUENCE [LARGE SCALE GENOMIC DNA]</scope>
    <source>
        <strain evidence="2 3">NL1</strain>
    </source>
</reference>
<evidence type="ECO:0000313" key="3">
    <source>
        <dbReference type="Proteomes" id="UP000243723"/>
    </source>
</evidence>
<dbReference type="OrthoDB" id="5596422at2759"/>
<accession>A0A2P7YCE6</accession>
<feature type="region of interest" description="Disordered" evidence="1">
    <location>
        <begin position="140"/>
        <end position="179"/>
    </location>
</feature>
<sequence length="596" mass="66015">MPTGLENQPYDYYYHFPFQISPLPTNITGAMGNKELLRPRSRQSRDSLIEANQNMSDRTSRNSIINNPKPPENLLVRVHQARAGGRENYHVFRAERTKSTTRTHLLSPLDYRKENYILPKEASVESLLVDAKARTPPPALAIERSRPRAQTTSAPGEELKHKDDKQENKKRLDRNRTSMRKRVFSKVKEGVLMRSTSTSKASNASSEAVNLDDTDTDAMRTPEGLCISSHATGKDQATCRTSACKGWDGADSQARALWGLPTIDTYRLAASITVDANLSHDDFEPFWATVRVNVAGSCGQIDNVRPSDPGLPPFTNIQLAVKASHAYTVHELYGNTYIDRLDTGGSFTVHVKIGQKPSTVRNENAFDELCSEIESMLGDSTTEVFAVKIKYCHPGFPPDTSMILRKVCAMQSSNARENVDLARSSANKALVWQGESIPTPTEGLTAVETPPADCQRGGVHIHSRDAGQSPLRYPGHGTVLVPALSGLVVHRPDPAREKTSDAARQVWRHMRRDSKTISSVPDVAVATDEQLQSRRDTGVVVSAMRKVALANKRSVDEETLREWEDNLFLTMQTKNASSQSMPEFDIPCGLTSVPWL</sequence>
<feature type="compositionally biased region" description="Low complexity" evidence="1">
    <location>
        <begin position="195"/>
        <end position="206"/>
    </location>
</feature>
<evidence type="ECO:0000313" key="2">
    <source>
        <dbReference type="EMBL" id="PSK33641.1"/>
    </source>
</evidence>
<proteinExistence type="predicted"/>